<dbReference type="PANTHER" id="PTHR33164">
    <property type="entry name" value="TRANSCRIPTIONAL REGULATOR, MARR FAMILY"/>
    <property type="match status" value="1"/>
</dbReference>
<keyword evidence="1" id="KW-0805">Transcription regulation</keyword>
<evidence type="ECO:0000256" key="1">
    <source>
        <dbReference type="ARBA" id="ARBA00023015"/>
    </source>
</evidence>
<dbReference type="PROSITE" id="PS01117">
    <property type="entry name" value="HTH_MARR_1"/>
    <property type="match status" value="1"/>
</dbReference>
<dbReference type="SUPFAM" id="SSF46785">
    <property type="entry name" value="Winged helix' DNA-binding domain"/>
    <property type="match status" value="1"/>
</dbReference>
<keyword evidence="6" id="KW-1185">Reference proteome</keyword>
<dbReference type="KEGG" id="pry:Prubr_20500"/>
<feature type="domain" description="HTH marR-type" evidence="4">
    <location>
        <begin position="13"/>
        <end position="145"/>
    </location>
</feature>
<organism evidence="5 6">
    <name type="scientific">Polymorphospora rubra</name>
    <dbReference type="NCBI Taxonomy" id="338584"/>
    <lineage>
        <taxon>Bacteria</taxon>
        <taxon>Bacillati</taxon>
        <taxon>Actinomycetota</taxon>
        <taxon>Actinomycetes</taxon>
        <taxon>Micromonosporales</taxon>
        <taxon>Micromonosporaceae</taxon>
        <taxon>Polymorphospora</taxon>
    </lineage>
</organism>
<dbReference type="GO" id="GO:0003677">
    <property type="term" value="F:DNA binding"/>
    <property type="evidence" value="ECO:0007669"/>
    <property type="project" value="UniProtKB-KW"/>
</dbReference>
<dbReference type="Pfam" id="PF01047">
    <property type="entry name" value="MarR"/>
    <property type="match status" value="1"/>
</dbReference>
<evidence type="ECO:0000313" key="6">
    <source>
        <dbReference type="Proteomes" id="UP000680866"/>
    </source>
</evidence>
<dbReference type="Gene3D" id="1.10.10.10">
    <property type="entry name" value="Winged helix-like DNA-binding domain superfamily/Winged helix DNA-binding domain"/>
    <property type="match status" value="1"/>
</dbReference>
<dbReference type="GO" id="GO:0003700">
    <property type="term" value="F:DNA-binding transcription factor activity"/>
    <property type="evidence" value="ECO:0007669"/>
    <property type="project" value="InterPro"/>
</dbReference>
<protein>
    <recommendedName>
        <fullName evidence="4">HTH marR-type domain-containing protein</fullName>
    </recommendedName>
</protein>
<dbReference type="AlphaFoldDB" id="A0A810MYI8"/>
<dbReference type="InterPro" id="IPR036390">
    <property type="entry name" value="WH_DNA-bd_sf"/>
</dbReference>
<dbReference type="InterPro" id="IPR000835">
    <property type="entry name" value="HTH_MarR-typ"/>
</dbReference>
<dbReference type="PROSITE" id="PS50995">
    <property type="entry name" value="HTH_MARR_2"/>
    <property type="match status" value="1"/>
</dbReference>
<dbReference type="InterPro" id="IPR023187">
    <property type="entry name" value="Tscrpt_reg_MarR-type_CS"/>
</dbReference>
<dbReference type="EMBL" id="AP023359">
    <property type="protein sequence ID" value="BCJ65029.1"/>
    <property type="molecule type" value="Genomic_DNA"/>
</dbReference>
<name>A0A810MYI8_9ACTN</name>
<evidence type="ECO:0000313" key="5">
    <source>
        <dbReference type="EMBL" id="BCJ65029.1"/>
    </source>
</evidence>
<dbReference type="Proteomes" id="UP000680866">
    <property type="component" value="Chromosome"/>
</dbReference>
<evidence type="ECO:0000259" key="4">
    <source>
        <dbReference type="PROSITE" id="PS50995"/>
    </source>
</evidence>
<dbReference type="SMART" id="SM00347">
    <property type="entry name" value="HTH_MARR"/>
    <property type="match status" value="1"/>
</dbReference>
<reference evidence="5" key="1">
    <citation type="submission" date="2020-08" db="EMBL/GenBank/DDBJ databases">
        <title>Whole genome shotgun sequence of Polymorphospora rubra NBRC 101157.</title>
        <authorList>
            <person name="Komaki H."/>
            <person name="Tamura T."/>
        </authorList>
    </citation>
    <scope>NUCLEOTIDE SEQUENCE</scope>
    <source>
        <strain evidence="5">NBRC 101157</strain>
    </source>
</reference>
<dbReference type="InterPro" id="IPR036388">
    <property type="entry name" value="WH-like_DNA-bd_sf"/>
</dbReference>
<dbReference type="PANTHER" id="PTHR33164:SF57">
    <property type="entry name" value="MARR-FAMILY TRANSCRIPTIONAL REGULATOR"/>
    <property type="match status" value="1"/>
</dbReference>
<accession>A0A810MYI8</accession>
<dbReference type="InterPro" id="IPR039422">
    <property type="entry name" value="MarR/SlyA-like"/>
</dbReference>
<sequence length="164" mass="18177">MAMQTTHDPDAEYVEIGRSIGLFYRRVNLLYQRLRPDHGLERSAYTLLSRLGSAGPARLTALADDLELDLSTVSRQVAALESRGLVTRTADPADRRASVITATATGTESYRRYRAQWVAALRGALADWTPDERDEFARLFARLNESIAVPPVVPGPANHGENER</sequence>
<evidence type="ECO:0000256" key="3">
    <source>
        <dbReference type="ARBA" id="ARBA00023163"/>
    </source>
</evidence>
<evidence type="ECO:0000256" key="2">
    <source>
        <dbReference type="ARBA" id="ARBA00023125"/>
    </source>
</evidence>
<dbReference type="PRINTS" id="PR00598">
    <property type="entry name" value="HTHMARR"/>
</dbReference>
<gene>
    <name evidence="5" type="ORF">Prubr_20500</name>
</gene>
<keyword evidence="2" id="KW-0238">DNA-binding</keyword>
<dbReference type="GO" id="GO:0006950">
    <property type="term" value="P:response to stress"/>
    <property type="evidence" value="ECO:0007669"/>
    <property type="project" value="TreeGrafter"/>
</dbReference>
<proteinExistence type="predicted"/>
<keyword evidence="3" id="KW-0804">Transcription</keyword>